<evidence type="ECO:0000256" key="5">
    <source>
        <dbReference type="ARBA" id="ARBA00022605"/>
    </source>
</evidence>
<dbReference type="EMBL" id="FNNP01000011">
    <property type="protein sequence ID" value="SDX78282.1"/>
    <property type="molecule type" value="Genomic_DNA"/>
</dbReference>
<dbReference type="PANTHER" id="PTHR43808:SF31">
    <property type="entry name" value="N-ACETYL-L-CITRULLINE DEACETYLASE"/>
    <property type="match status" value="1"/>
</dbReference>
<dbReference type="Pfam" id="PF07687">
    <property type="entry name" value="M20_dimer"/>
    <property type="match status" value="1"/>
</dbReference>
<sequence>MTNDLRPVLDILNRLIAFPTVSDQSNAELVGFIAAYLDQLGVHAQIVPNASGEKLGLIAQIGPSVEGGVLLSGHTDVVTVEGQAWTSDPWVLTHREGKFYGRGTCDMKGFLALALAAVPQMLAAPLTRPVQLAFSYDEEIGCLGTQPILAALDAHQPRASAVIVGEPSLMTLVTGHKGGLGLKTRIMGKAAHSSRPDIGVSAIEAAARLIQWHQKETVQSQSQTTDNGFTPPYSTAGVGTIHGGIALNTIPENCVLESDIRFVPPDTAEDWIARYRREVKIVEATMIERHAGASITVDVPENIPALRPDPNGVAAQLVRRITEDNDDQMVSYQTEAGHFQAAGYSTVICGPGSIEQAHGQDEFISAAQLRHGQAFMKSLIQTLC</sequence>
<keyword evidence="4" id="KW-0055">Arginine biosynthesis</keyword>
<protein>
    <submittedName>
        <fullName evidence="11">Acetylornithine deacetylase</fullName>
    </submittedName>
</protein>
<dbReference type="Pfam" id="PF01546">
    <property type="entry name" value="Peptidase_M20"/>
    <property type="match status" value="1"/>
</dbReference>
<dbReference type="PROSITE" id="PS00758">
    <property type="entry name" value="ARGE_DAPE_CPG2_1"/>
    <property type="match status" value="1"/>
</dbReference>
<dbReference type="NCBIfam" id="NF005710">
    <property type="entry name" value="PRK07522.1"/>
    <property type="match status" value="1"/>
</dbReference>
<dbReference type="Gene3D" id="3.40.630.10">
    <property type="entry name" value="Zn peptidases"/>
    <property type="match status" value="1"/>
</dbReference>
<comment type="similarity">
    <text evidence="2">Belongs to the peptidase M20A family. ArgE subfamily.</text>
</comment>
<dbReference type="NCBIfam" id="TIGR01892">
    <property type="entry name" value="AcOrn-deacetyl"/>
    <property type="match status" value="1"/>
</dbReference>
<dbReference type="Proteomes" id="UP000183400">
    <property type="component" value="Unassembled WGS sequence"/>
</dbReference>
<evidence type="ECO:0000256" key="9">
    <source>
        <dbReference type="ARBA" id="ARBA00023285"/>
    </source>
</evidence>
<dbReference type="InterPro" id="IPR011650">
    <property type="entry name" value="Peptidase_M20_dimer"/>
</dbReference>
<dbReference type="GO" id="GO:0008777">
    <property type="term" value="F:acetylornithine deacetylase activity"/>
    <property type="evidence" value="ECO:0007669"/>
    <property type="project" value="TreeGrafter"/>
</dbReference>
<evidence type="ECO:0000313" key="12">
    <source>
        <dbReference type="Proteomes" id="UP000183400"/>
    </source>
</evidence>
<dbReference type="STRING" id="985054.SAMN05444358_11174"/>
<evidence type="ECO:0000256" key="4">
    <source>
        <dbReference type="ARBA" id="ARBA00022571"/>
    </source>
</evidence>
<dbReference type="AlphaFoldDB" id="A0A1H3EHQ8"/>
<dbReference type="InterPro" id="IPR002933">
    <property type="entry name" value="Peptidase_M20"/>
</dbReference>
<evidence type="ECO:0000256" key="2">
    <source>
        <dbReference type="ARBA" id="ARBA00005691"/>
    </source>
</evidence>
<evidence type="ECO:0000256" key="3">
    <source>
        <dbReference type="ARBA" id="ARBA00022490"/>
    </source>
</evidence>
<evidence type="ECO:0000259" key="10">
    <source>
        <dbReference type="Pfam" id="PF07687"/>
    </source>
</evidence>
<keyword evidence="7" id="KW-0378">Hydrolase</keyword>
<comment type="cofactor">
    <cofactor evidence="1">
        <name>Zn(2+)</name>
        <dbReference type="ChEBI" id="CHEBI:29105"/>
    </cofactor>
</comment>
<dbReference type="InterPro" id="IPR001261">
    <property type="entry name" value="ArgE/DapE_CS"/>
</dbReference>
<keyword evidence="12" id="KW-1185">Reference proteome</keyword>
<feature type="domain" description="Peptidase M20 dimerisation" evidence="10">
    <location>
        <begin position="174"/>
        <end position="280"/>
    </location>
</feature>
<proteinExistence type="inferred from homology"/>
<organism evidence="11 12">
    <name type="scientific">Ruegeria halocynthiae</name>
    <dbReference type="NCBI Taxonomy" id="985054"/>
    <lineage>
        <taxon>Bacteria</taxon>
        <taxon>Pseudomonadati</taxon>
        <taxon>Pseudomonadota</taxon>
        <taxon>Alphaproteobacteria</taxon>
        <taxon>Rhodobacterales</taxon>
        <taxon>Roseobacteraceae</taxon>
        <taxon>Ruegeria</taxon>
    </lineage>
</organism>
<dbReference type="InterPro" id="IPR010169">
    <property type="entry name" value="AcOrn-deacetyl"/>
</dbReference>
<evidence type="ECO:0000313" key="11">
    <source>
        <dbReference type="EMBL" id="SDX78282.1"/>
    </source>
</evidence>
<keyword evidence="5" id="KW-0028">Amino-acid biosynthesis</keyword>
<evidence type="ECO:0000256" key="8">
    <source>
        <dbReference type="ARBA" id="ARBA00022833"/>
    </source>
</evidence>
<keyword evidence="6" id="KW-0479">Metal-binding</keyword>
<dbReference type="InterPro" id="IPR050072">
    <property type="entry name" value="Peptidase_M20A"/>
</dbReference>
<evidence type="ECO:0000256" key="1">
    <source>
        <dbReference type="ARBA" id="ARBA00001947"/>
    </source>
</evidence>
<gene>
    <name evidence="11" type="ORF">SAMN05444358_11174</name>
</gene>
<accession>A0A1H3EHQ8</accession>
<dbReference type="PANTHER" id="PTHR43808">
    <property type="entry name" value="ACETYLORNITHINE DEACETYLASE"/>
    <property type="match status" value="1"/>
</dbReference>
<dbReference type="SUPFAM" id="SSF55031">
    <property type="entry name" value="Bacterial exopeptidase dimerisation domain"/>
    <property type="match status" value="1"/>
</dbReference>
<keyword evidence="9" id="KW-0170">Cobalt</keyword>
<reference evidence="12" key="1">
    <citation type="submission" date="2016-10" db="EMBL/GenBank/DDBJ databases">
        <authorList>
            <person name="Varghese N."/>
            <person name="Submissions S."/>
        </authorList>
    </citation>
    <scope>NUCLEOTIDE SEQUENCE [LARGE SCALE GENOMIC DNA]</scope>
    <source>
        <strain evidence="12">DSM 27839</strain>
    </source>
</reference>
<dbReference type="PROSITE" id="PS00759">
    <property type="entry name" value="ARGE_DAPE_CPG2_2"/>
    <property type="match status" value="1"/>
</dbReference>
<keyword evidence="3" id="KW-0963">Cytoplasm</keyword>
<dbReference type="SUPFAM" id="SSF53187">
    <property type="entry name" value="Zn-dependent exopeptidases"/>
    <property type="match status" value="1"/>
</dbReference>
<dbReference type="RefSeq" id="WP_074738836.1">
    <property type="nucleotide sequence ID" value="NZ_FNNP01000011.1"/>
</dbReference>
<dbReference type="Gene3D" id="3.30.70.360">
    <property type="match status" value="1"/>
</dbReference>
<dbReference type="GO" id="GO:0046872">
    <property type="term" value="F:metal ion binding"/>
    <property type="evidence" value="ECO:0007669"/>
    <property type="project" value="UniProtKB-KW"/>
</dbReference>
<dbReference type="GO" id="GO:0006526">
    <property type="term" value="P:L-arginine biosynthetic process"/>
    <property type="evidence" value="ECO:0007669"/>
    <property type="project" value="UniProtKB-KW"/>
</dbReference>
<keyword evidence="8" id="KW-0862">Zinc</keyword>
<name>A0A1H3EHQ8_9RHOB</name>
<evidence type="ECO:0000256" key="7">
    <source>
        <dbReference type="ARBA" id="ARBA00022801"/>
    </source>
</evidence>
<dbReference type="CDD" id="cd03894">
    <property type="entry name" value="M20_ArgE"/>
    <property type="match status" value="1"/>
</dbReference>
<evidence type="ECO:0000256" key="6">
    <source>
        <dbReference type="ARBA" id="ARBA00022723"/>
    </source>
</evidence>
<dbReference type="InterPro" id="IPR036264">
    <property type="entry name" value="Bact_exopeptidase_dim_dom"/>
</dbReference>
<dbReference type="OrthoDB" id="9809784at2"/>